<evidence type="ECO:0000256" key="2">
    <source>
        <dbReference type="ARBA" id="ARBA00023239"/>
    </source>
</evidence>
<accession>A0A8H5BAG3</accession>
<comment type="caution">
    <text evidence="7">The sequence shown here is derived from an EMBL/GenBank/DDBJ whole genome shotgun (WGS) entry which is preliminary data.</text>
</comment>
<dbReference type="PANTHER" id="PTHR21240">
    <property type="entry name" value="2-AMINO-3-CARBOXYLMUCONATE-6-SEMIALDEHYDE DECARBOXYLASE"/>
    <property type="match status" value="1"/>
</dbReference>
<feature type="chain" id="PRO_5034426083" description="Amidohydrolase-related domain-containing protein" evidence="5">
    <location>
        <begin position="21"/>
        <end position="421"/>
    </location>
</feature>
<evidence type="ECO:0000256" key="3">
    <source>
        <dbReference type="RuleBase" id="RU366045"/>
    </source>
</evidence>
<dbReference type="SUPFAM" id="SSF51556">
    <property type="entry name" value="Metallo-dependent hydrolases"/>
    <property type="match status" value="1"/>
</dbReference>
<proteinExistence type="inferred from homology"/>
<dbReference type="Gene3D" id="3.20.20.140">
    <property type="entry name" value="Metal-dependent hydrolases"/>
    <property type="match status" value="1"/>
</dbReference>
<protein>
    <recommendedName>
        <fullName evidence="6">Amidohydrolase-related domain-containing protein</fullName>
    </recommendedName>
</protein>
<dbReference type="InterPro" id="IPR032466">
    <property type="entry name" value="Metal_Hydrolase"/>
</dbReference>
<evidence type="ECO:0000313" key="8">
    <source>
        <dbReference type="Proteomes" id="UP000567179"/>
    </source>
</evidence>
<dbReference type="PANTHER" id="PTHR21240:SF32">
    <property type="entry name" value="AMIDOHYDROLASE-RELATED DOMAIN-CONTAINING PROTEIN"/>
    <property type="match status" value="1"/>
</dbReference>
<evidence type="ECO:0000313" key="7">
    <source>
        <dbReference type="EMBL" id="KAF5318848.1"/>
    </source>
</evidence>
<dbReference type="Proteomes" id="UP000567179">
    <property type="component" value="Unassembled WGS sequence"/>
</dbReference>
<evidence type="ECO:0000256" key="4">
    <source>
        <dbReference type="SAM" id="Coils"/>
    </source>
</evidence>
<keyword evidence="4" id="KW-0175">Coiled coil</keyword>
<name>A0A8H5BAG3_9AGAR</name>
<dbReference type="EMBL" id="JAACJJ010000030">
    <property type="protein sequence ID" value="KAF5318848.1"/>
    <property type="molecule type" value="Genomic_DNA"/>
</dbReference>
<dbReference type="GO" id="GO:0016831">
    <property type="term" value="F:carboxy-lyase activity"/>
    <property type="evidence" value="ECO:0007669"/>
    <property type="project" value="UniProtKB-KW"/>
</dbReference>
<gene>
    <name evidence="7" type="ORF">D9619_010966</name>
</gene>
<keyword evidence="2 3" id="KW-0456">Lyase</keyword>
<dbReference type="AlphaFoldDB" id="A0A8H5BAG3"/>
<dbReference type="Pfam" id="PF04909">
    <property type="entry name" value="Amidohydro_2"/>
    <property type="match status" value="1"/>
</dbReference>
<keyword evidence="5" id="KW-0732">Signal</keyword>
<dbReference type="GO" id="GO:0016787">
    <property type="term" value="F:hydrolase activity"/>
    <property type="evidence" value="ECO:0007669"/>
    <property type="project" value="InterPro"/>
</dbReference>
<dbReference type="InterPro" id="IPR006680">
    <property type="entry name" value="Amidohydro-rel"/>
</dbReference>
<evidence type="ECO:0000256" key="1">
    <source>
        <dbReference type="ARBA" id="ARBA00022793"/>
    </source>
</evidence>
<reference evidence="7 8" key="1">
    <citation type="journal article" date="2020" name="ISME J.">
        <title>Uncovering the hidden diversity of litter-decomposition mechanisms in mushroom-forming fungi.</title>
        <authorList>
            <person name="Floudas D."/>
            <person name="Bentzer J."/>
            <person name="Ahren D."/>
            <person name="Johansson T."/>
            <person name="Persson P."/>
            <person name="Tunlid A."/>
        </authorList>
    </citation>
    <scope>NUCLEOTIDE SEQUENCE [LARGE SCALE GENOMIC DNA]</scope>
    <source>
        <strain evidence="7 8">CBS 101986</strain>
    </source>
</reference>
<keyword evidence="8" id="KW-1185">Reference proteome</keyword>
<dbReference type="InterPro" id="IPR032465">
    <property type="entry name" value="ACMSD"/>
</dbReference>
<feature type="coiled-coil region" evidence="4">
    <location>
        <begin position="73"/>
        <end position="100"/>
    </location>
</feature>
<dbReference type="OrthoDB" id="2832284at2759"/>
<evidence type="ECO:0000256" key="5">
    <source>
        <dbReference type="SAM" id="SignalP"/>
    </source>
</evidence>
<dbReference type="GO" id="GO:0019748">
    <property type="term" value="P:secondary metabolic process"/>
    <property type="evidence" value="ECO:0007669"/>
    <property type="project" value="TreeGrafter"/>
</dbReference>
<sequence length="421" mass="45767">MKTVALFFVLASLALSVVSAQDVNAIPANATETILAAASAGMCLQTVSSVPPLTVGVTDSIDLTVLSFLDDAIAEIEEVYATANETAAQSRRNLERLNLRATPTPNNIVDAHAHVAPAWYKALYPEIGGNPVPDWTMAAQLAFMETQGIARAILAFSTPGPNVFPGNRAATVALARILNEHAAAYCRAHPGKFSFYAQVPLPYAAEALREARYALDVLGAVGVWVQSNAEGRYLGDAAFRPFFEGVNAFPGRQILYVHPAVPWMRINNKLVEANPTPYITGKIEFYFETARTIMDLTLTQTIHNFTNIDYIIPHVGGAFPSTVDRILKSYPAIYDSSFQIYSTRFWWDSAGPTYSHQIAGLLGMGVPKTQLLYGTDFPYAPLPVQPGSLLAVKNSPLFTAAEKTAIFSGNARRLFGSKMNW</sequence>
<evidence type="ECO:0000259" key="6">
    <source>
        <dbReference type="Pfam" id="PF04909"/>
    </source>
</evidence>
<feature type="signal peptide" evidence="5">
    <location>
        <begin position="1"/>
        <end position="20"/>
    </location>
</feature>
<feature type="domain" description="Amidohydrolase-related" evidence="6">
    <location>
        <begin position="109"/>
        <end position="416"/>
    </location>
</feature>
<organism evidence="7 8">
    <name type="scientific">Psilocybe cf. subviscida</name>
    <dbReference type="NCBI Taxonomy" id="2480587"/>
    <lineage>
        <taxon>Eukaryota</taxon>
        <taxon>Fungi</taxon>
        <taxon>Dikarya</taxon>
        <taxon>Basidiomycota</taxon>
        <taxon>Agaricomycotina</taxon>
        <taxon>Agaricomycetes</taxon>
        <taxon>Agaricomycetidae</taxon>
        <taxon>Agaricales</taxon>
        <taxon>Agaricineae</taxon>
        <taxon>Strophariaceae</taxon>
        <taxon>Psilocybe</taxon>
    </lineage>
</organism>
<comment type="similarity">
    <text evidence="3">Belongs to the metallo-dependent hydrolases superfamily.</text>
</comment>
<keyword evidence="1 3" id="KW-0210">Decarboxylase</keyword>
<dbReference type="GO" id="GO:0005829">
    <property type="term" value="C:cytosol"/>
    <property type="evidence" value="ECO:0007669"/>
    <property type="project" value="TreeGrafter"/>
</dbReference>